<dbReference type="SUPFAM" id="SSF54001">
    <property type="entry name" value="Cysteine proteinases"/>
    <property type="match status" value="1"/>
</dbReference>
<dbReference type="PANTHER" id="PTHR46333:SF2">
    <property type="entry name" value="CYTOKINESIS PROTEIN 3"/>
    <property type="match status" value="1"/>
</dbReference>
<comment type="caution">
    <text evidence="3">The sequence shown here is derived from an EMBL/GenBank/DDBJ whole genome shotgun (WGS) entry which is preliminary data.</text>
</comment>
<dbReference type="Pfam" id="PF01841">
    <property type="entry name" value="Transglut_core"/>
    <property type="match status" value="1"/>
</dbReference>
<dbReference type="InterPro" id="IPR002931">
    <property type="entry name" value="Transglutaminase-like"/>
</dbReference>
<protein>
    <submittedName>
        <fullName evidence="3">Transglutaminase domain-containing protein</fullName>
    </submittedName>
</protein>
<dbReference type="EMBL" id="JBHLVF010000047">
    <property type="protein sequence ID" value="MFC0395805.1"/>
    <property type="molecule type" value="Genomic_DNA"/>
</dbReference>
<keyword evidence="1" id="KW-0472">Membrane</keyword>
<sequence>MNTWFGALLKPEPVALMVLLFLLGSLIQGLRRGASGSAKHLFFFVWETVTAVISLILASKLASLLSPITRDWLIAREIMVPNEQLGNLKQLWYTLVTSLRDFELLRFGLLFLLGYLLLRFALSWLYPLGGMLFDRIEGGERRYESTRNNGQAASRATGAALGALMGAGRAFIAIAILFVYVTLLPDAPLTDSIRASAFYNKTTDELLEPVAGDVLAKRGPVFTEAVQAEFRRVLQRKYEVIDAAVPKDIEQAAVAVVRNADTDKEKAKALYDWLGSRIAYDWDKARNYEQRGEWKEQTPAETFETRRGVCIDTARLYAVMARSAGLEVKVVTGLGADGRGGYGPHAWNEVRLADQGGEWIPLDATWASSGNWFNSDGFSQTHIKET</sequence>
<organism evidence="3 4">
    <name type="scientific">Paenibacillus mendelii</name>
    <dbReference type="NCBI Taxonomy" id="206163"/>
    <lineage>
        <taxon>Bacteria</taxon>
        <taxon>Bacillati</taxon>
        <taxon>Bacillota</taxon>
        <taxon>Bacilli</taxon>
        <taxon>Bacillales</taxon>
        <taxon>Paenibacillaceae</taxon>
        <taxon>Paenibacillus</taxon>
    </lineage>
</organism>
<evidence type="ECO:0000313" key="3">
    <source>
        <dbReference type="EMBL" id="MFC0395805.1"/>
    </source>
</evidence>
<keyword evidence="4" id="KW-1185">Reference proteome</keyword>
<name>A0ABV6JIR5_9BACL</name>
<reference evidence="3 4" key="1">
    <citation type="submission" date="2024-09" db="EMBL/GenBank/DDBJ databases">
        <authorList>
            <person name="Sun Q."/>
            <person name="Mori K."/>
        </authorList>
    </citation>
    <scope>NUCLEOTIDE SEQUENCE [LARGE SCALE GENOMIC DNA]</scope>
    <source>
        <strain evidence="3 4">CCM 4839</strain>
    </source>
</reference>
<evidence type="ECO:0000256" key="1">
    <source>
        <dbReference type="SAM" id="Phobius"/>
    </source>
</evidence>
<dbReference type="RefSeq" id="WP_204817629.1">
    <property type="nucleotide sequence ID" value="NZ_JANHOF010000002.1"/>
</dbReference>
<keyword evidence="1" id="KW-0812">Transmembrane</keyword>
<dbReference type="InterPro" id="IPR038765">
    <property type="entry name" value="Papain-like_cys_pep_sf"/>
</dbReference>
<dbReference type="InterPro" id="IPR052557">
    <property type="entry name" value="CAP/Cytokinesis_protein"/>
</dbReference>
<dbReference type="Gene3D" id="3.10.620.30">
    <property type="match status" value="1"/>
</dbReference>
<evidence type="ECO:0000259" key="2">
    <source>
        <dbReference type="SMART" id="SM00460"/>
    </source>
</evidence>
<gene>
    <name evidence="3" type="ORF">ACFFJ8_31090</name>
</gene>
<dbReference type="PANTHER" id="PTHR46333">
    <property type="entry name" value="CYTOKINESIS PROTEIN 3"/>
    <property type="match status" value="1"/>
</dbReference>
<feature type="transmembrane region" description="Helical" evidence="1">
    <location>
        <begin position="14"/>
        <end position="30"/>
    </location>
</feature>
<feature type="domain" description="Transglutaminase-like" evidence="2">
    <location>
        <begin position="302"/>
        <end position="366"/>
    </location>
</feature>
<feature type="transmembrane region" description="Helical" evidence="1">
    <location>
        <begin position="104"/>
        <end position="126"/>
    </location>
</feature>
<evidence type="ECO:0000313" key="4">
    <source>
        <dbReference type="Proteomes" id="UP001589818"/>
    </source>
</evidence>
<dbReference type="Proteomes" id="UP001589818">
    <property type="component" value="Unassembled WGS sequence"/>
</dbReference>
<proteinExistence type="predicted"/>
<feature type="transmembrane region" description="Helical" evidence="1">
    <location>
        <begin position="42"/>
        <end position="62"/>
    </location>
</feature>
<dbReference type="SMART" id="SM00460">
    <property type="entry name" value="TGc"/>
    <property type="match status" value="1"/>
</dbReference>
<feature type="transmembrane region" description="Helical" evidence="1">
    <location>
        <begin position="159"/>
        <end position="183"/>
    </location>
</feature>
<keyword evidence="1" id="KW-1133">Transmembrane helix</keyword>
<accession>A0ABV6JIR5</accession>